<dbReference type="GO" id="GO:0045595">
    <property type="term" value="P:regulation of cell differentiation"/>
    <property type="evidence" value="ECO:0007669"/>
    <property type="project" value="UniProtKB-ARBA"/>
</dbReference>
<comment type="catalytic activity">
    <reaction evidence="25">
        <text>propanoyl-CoA + L-lysyl-[protein] = N(6)-propanoyl-L-lysyl-[protein] + CoA + H(+)</text>
        <dbReference type="Rhea" id="RHEA:54020"/>
        <dbReference type="Rhea" id="RHEA-COMP:9752"/>
        <dbReference type="Rhea" id="RHEA-COMP:13758"/>
        <dbReference type="ChEBI" id="CHEBI:15378"/>
        <dbReference type="ChEBI" id="CHEBI:29969"/>
        <dbReference type="ChEBI" id="CHEBI:57287"/>
        <dbReference type="ChEBI" id="CHEBI:57392"/>
        <dbReference type="ChEBI" id="CHEBI:138019"/>
    </reaction>
    <physiologicalReaction direction="left-to-right" evidence="25">
        <dbReference type="Rhea" id="RHEA:54021"/>
    </physiologicalReaction>
</comment>
<dbReference type="GO" id="GO:0008270">
    <property type="term" value="F:zinc ion binding"/>
    <property type="evidence" value="ECO:0007669"/>
    <property type="project" value="UniProtKB-KW"/>
</dbReference>
<evidence type="ECO:0000256" key="11">
    <source>
        <dbReference type="ARBA" id="ARBA00022679"/>
    </source>
</evidence>
<dbReference type="InterPro" id="IPR016197">
    <property type="entry name" value="Chromo-like_dom_sf"/>
</dbReference>
<evidence type="ECO:0000259" key="40">
    <source>
        <dbReference type="PROSITE" id="PS51726"/>
    </source>
</evidence>
<dbReference type="Gene3D" id="3.10.110.10">
    <property type="entry name" value="Ubiquitin Conjugating Enzyme"/>
    <property type="match status" value="1"/>
</dbReference>
<evidence type="ECO:0000256" key="2">
    <source>
        <dbReference type="ARBA" id="ARBA00004123"/>
    </source>
</evidence>
<protein>
    <recommendedName>
        <fullName evidence="28">E3 ubiquitin-protein ligase RNF25</fullName>
        <ecNumber evidence="8">2.3.1.48</ecNumber>
        <ecNumber evidence="7">2.3.2.27</ecNumber>
    </recommendedName>
    <alternativeName>
        <fullName evidence="29">Histone acetyltransferase KAT8</fullName>
    </alternativeName>
    <alternativeName>
        <fullName evidence="33">Lysine acetyltransferase 8</fullName>
    </alternativeName>
    <alternativeName>
        <fullName evidence="32">MOZ, YBF2/SAS3, SAS2 and TIP60 protein 1</fullName>
    </alternativeName>
    <alternativeName>
        <fullName evidence="31">Protein acetyltransferase KAT8</fullName>
    </alternativeName>
    <alternativeName>
        <fullName evidence="34">Protein propionyltransferase KAT8</fullName>
    </alternativeName>
    <alternativeName>
        <fullName evidence="30">RING finger protein 25</fullName>
    </alternativeName>
</protein>
<dbReference type="InterPro" id="IPR039133">
    <property type="entry name" value="RNF25"/>
</dbReference>
<evidence type="ECO:0000313" key="41">
    <source>
        <dbReference type="EMBL" id="KAF0033192.1"/>
    </source>
</evidence>
<comment type="pathway">
    <text evidence="5">Protein modification; protein ubiquitination.</text>
</comment>
<evidence type="ECO:0000256" key="3">
    <source>
        <dbReference type="ARBA" id="ARBA00004173"/>
    </source>
</evidence>
<dbReference type="GO" id="GO:0016567">
    <property type="term" value="P:protein ubiquitination"/>
    <property type="evidence" value="ECO:0007669"/>
    <property type="project" value="TreeGrafter"/>
</dbReference>
<evidence type="ECO:0000256" key="14">
    <source>
        <dbReference type="ARBA" id="ARBA00022786"/>
    </source>
</evidence>
<evidence type="ECO:0000256" key="31">
    <source>
        <dbReference type="ARBA" id="ARBA00076153"/>
    </source>
</evidence>
<dbReference type="SMART" id="SM00184">
    <property type="entry name" value="RING"/>
    <property type="match status" value="1"/>
</dbReference>
<dbReference type="CDD" id="cd23818">
    <property type="entry name" value="RWD_RNF25"/>
    <property type="match status" value="1"/>
</dbReference>
<organism evidence="41 42">
    <name type="scientific">Scophthalmus maximus</name>
    <name type="common">Turbot</name>
    <name type="synonym">Psetta maxima</name>
    <dbReference type="NCBI Taxonomy" id="52904"/>
    <lineage>
        <taxon>Eukaryota</taxon>
        <taxon>Metazoa</taxon>
        <taxon>Chordata</taxon>
        <taxon>Craniata</taxon>
        <taxon>Vertebrata</taxon>
        <taxon>Euteleostomi</taxon>
        <taxon>Actinopterygii</taxon>
        <taxon>Neopterygii</taxon>
        <taxon>Teleostei</taxon>
        <taxon>Neoteleostei</taxon>
        <taxon>Acanthomorphata</taxon>
        <taxon>Carangaria</taxon>
        <taxon>Pleuronectiformes</taxon>
        <taxon>Pleuronectoidei</taxon>
        <taxon>Scophthalmidae</taxon>
        <taxon>Scophthalmus</taxon>
    </lineage>
</organism>
<name>A0A6A4SSS0_SCOMX</name>
<keyword evidence="11" id="KW-0808">Transferase</keyword>
<comment type="similarity">
    <text evidence="6">Belongs to the MYST (SAS/MOZ) family.</text>
</comment>
<keyword evidence="17" id="KW-0007">Acetylation</keyword>
<accession>A0A6A4SSS0</accession>
<keyword evidence="12" id="KW-0479">Metal-binding</keyword>
<dbReference type="InterPro" id="IPR016135">
    <property type="entry name" value="UBQ-conjugating_enzyme/RWD"/>
</dbReference>
<dbReference type="GO" id="GO:0022008">
    <property type="term" value="P:neurogenesis"/>
    <property type="evidence" value="ECO:0007669"/>
    <property type="project" value="UniProtKB-ARBA"/>
</dbReference>
<dbReference type="GO" id="GO:0005739">
    <property type="term" value="C:mitochondrion"/>
    <property type="evidence" value="ECO:0007669"/>
    <property type="project" value="UniProtKB-SubCell"/>
</dbReference>
<dbReference type="GO" id="GO:0046972">
    <property type="term" value="F:histone H4K16 acetyltransferase activity"/>
    <property type="evidence" value="ECO:0007669"/>
    <property type="project" value="UniProtKB-ARBA"/>
</dbReference>
<evidence type="ECO:0000256" key="36">
    <source>
        <dbReference type="PROSITE-ProRule" id="PRU00175"/>
    </source>
</evidence>
<evidence type="ECO:0000256" key="17">
    <source>
        <dbReference type="ARBA" id="ARBA00022990"/>
    </source>
</evidence>
<dbReference type="SMART" id="SM00591">
    <property type="entry name" value="RWD"/>
    <property type="match status" value="1"/>
</dbReference>
<comment type="subunit">
    <text evidence="27">Component of a multisubunit histone acetyltransferase complex (MSL) at least composed of the MOF/KAT8, MSL1/hampin, MSL2L1 and MSL3L1. Component of the NSL complex at least composed of MOF/KAT8, KANSL1, KANSL2, KANSL3, MCRS1, PHF20, OGT1/OGT, WDR5 and HCFC1. Component of some MLL1/MLL complex, at least composed of the core components KMT2A/MLL1, ASH2L, HCFC1, WDR5 and RBBP5, as well as the facultative components BACC1, CHD8, E2F6, HSP70, INO80C, KANSL1, LAS1L, MAX, MCRS1, MGA, MOF/KAT8, PELP1, PHF20, PRP31, RING2, RUVB1/TIP49A, RUVB2/TIP49B, SENP3, TAF1, TAF4, TAF6, TAF7, TAF9 and TEX10. Interacts with the chromodomain of MORF4L1/MRG15. Interacts with ATM (via its Tudor-knot domain); possibly regulating the activity of ATM. Interacts with NELFD.</text>
</comment>
<dbReference type="InterPro" id="IPR013083">
    <property type="entry name" value="Znf_RING/FYVE/PHD"/>
</dbReference>
<evidence type="ECO:0000256" key="22">
    <source>
        <dbReference type="ARBA" id="ARBA00023315"/>
    </source>
</evidence>
<feature type="region of interest" description="Disordered" evidence="37">
    <location>
        <begin position="468"/>
        <end position="513"/>
    </location>
</feature>
<comment type="subcellular location">
    <subcellularLocation>
        <location evidence="4">Cytoplasm</location>
    </subcellularLocation>
    <subcellularLocation>
        <location evidence="3">Mitochondrion</location>
    </subcellularLocation>
    <subcellularLocation>
        <location evidence="2">Nucleus</location>
    </subcellularLocation>
</comment>
<evidence type="ECO:0000256" key="6">
    <source>
        <dbReference type="ARBA" id="ARBA00010107"/>
    </source>
</evidence>
<reference evidence="41 42" key="1">
    <citation type="submission" date="2019-06" db="EMBL/GenBank/DDBJ databases">
        <title>Draft genomes of female and male turbot (Scophthalmus maximus).</title>
        <authorList>
            <person name="Xu H."/>
            <person name="Xu X.-W."/>
            <person name="Shao C."/>
            <person name="Chen S."/>
        </authorList>
    </citation>
    <scope>NUCLEOTIDE SEQUENCE [LARGE SCALE GENOMIC DNA]</scope>
    <source>
        <strain evidence="41">Ysfricsl-2016a</strain>
        <tissue evidence="41">Blood</tissue>
    </source>
</reference>
<evidence type="ECO:0000256" key="1">
    <source>
        <dbReference type="ARBA" id="ARBA00000900"/>
    </source>
</evidence>
<evidence type="ECO:0000256" key="19">
    <source>
        <dbReference type="ARBA" id="ARBA00023128"/>
    </source>
</evidence>
<dbReference type="GO" id="GO:0051241">
    <property type="term" value="P:negative regulation of multicellular organismal process"/>
    <property type="evidence" value="ECO:0007669"/>
    <property type="project" value="UniProtKB-ARBA"/>
</dbReference>
<dbReference type="InterPro" id="IPR036388">
    <property type="entry name" value="WH-like_DNA-bd_sf"/>
</dbReference>
<dbReference type="GO" id="GO:0031981">
    <property type="term" value="C:nuclear lumen"/>
    <property type="evidence" value="ECO:0007669"/>
    <property type="project" value="UniProtKB-ARBA"/>
</dbReference>
<dbReference type="FunFam" id="2.30.30.140:FF:000039">
    <property type="entry name" value="Histone acetyltransferase"/>
    <property type="match status" value="1"/>
</dbReference>
<keyword evidence="18" id="KW-0805">Transcription regulation</keyword>
<gene>
    <name evidence="41" type="ORF">F2P81_015482</name>
</gene>
<feature type="region of interest" description="Disordered" evidence="37">
    <location>
        <begin position="304"/>
        <end position="333"/>
    </location>
</feature>
<evidence type="ECO:0000256" key="8">
    <source>
        <dbReference type="ARBA" id="ARBA00013184"/>
    </source>
</evidence>
<evidence type="ECO:0000256" key="34">
    <source>
        <dbReference type="ARBA" id="ARBA00083448"/>
    </source>
</evidence>
<dbReference type="Pfam" id="PF05773">
    <property type="entry name" value="RWD"/>
    <property type="match status" value="1"/>
</dbReference>
<dbReference type="GO" id="GO:0072487">
    <property type="term" value="C:MSL complex"/>
    <property type="evidence" value="ECO:0007669"/>
    <property type="project" value="UniProtKB-ARBA"/>
</dbReference>
<evidence type="ECO:0000256" key="5">
    <source>
        <dbReference type="ARBA" id="ARBA00004906"/>
    </source>
</evidence>
<dbReference type="SUPFAM" id="SSF54160">
    <property type="entry name" value="Chromo domain-like"/>
    <property type="match status" value="1"/>
</dbReference>
<feature type="domain" description="MYST-type HAT" evidence="40">
    <location>
        <begin position="638"/>
        <end position="858"/>
    </location>
</feature>
<dbReference type="PROSITE" id="PS51726">
    <property type="entry name" value="MYST_HAT"/>
    <property type="match status" value="1"/>
</dbReference>
<dbReference type="InterPro" id="IPR001841">
    <property type="entry name" value="Znf_RING"/>
</dbReference>
<dbReference type="CDD" id="cd16470">
    <property type="entry name" value="RING-H2_RNF25"/>
    <property type="match status" value="1"/>
</dbReference>
<keyword evidence="19" id="KW-0496">Mitochondrion</keyword>
<dbReference type="SUPFAM" id="SSF57850">
    <property type="entry name" value="RING/U-box"/>
    <property type="match status" value="1"/>
</dbReference>
<evidence type="ECO:0000256" key="18">
    <source>
        <dbReference type="ARBA" id="ARBA00023015"/>
    </source>
</evidence>
<dbReference type="Gene3D" id="3.30.40.10">
    <property type="entry name" value="Zinc/RING finger domain, C3HC4 (zinc finger)"/>
    <property type="match status" value="1"/>
</dbReference>
<evidence type="ECO:0000256" key="25">
    <source>
        <dbReference type="ARBA" id="ARBA00051681"/>
    </source>
</evidence>
<feature type="active site" description="Proton donor/acceptor" evidence="35">
    <location>
        <position position="767"/>
    </location>
</feature>
<dbReference type="GO" id="GO:0061630">
    <property type="term" value="F:ubiquitin protein ligase activity"/>
    <property type="evidence" value="ECO:0007669"/>
    <property type="project" value="UniProtKB-EC"/>
</dbReference>
<dbReference type="EC" id="2.3.1.48" evidence="8"/>
<evidence type="ECO:0000256" key="29">
    <source>
        <dbReference type="ARBA" id="ARBA00073537"/>
    </source>
</evidence>
<evidence type="ECO:0000259" key="38">
    <source>
        <dbReference type="PROSITE" id="PS50089"/>
    </source>
</evidence>
<evidence type="ECO:0000256" key="27">
    <source>
        <dbReference type="ARBA" id="ARBA00062668"/>
    </source>
</evidence>
<dbReference type="Pfam" id="PF17772">
    <property type="entry name" value="zf-MYST"/>
    <property type="match status" value="1"/>
</dbReference>
<evidence type="ECO:0000256" key="30">
    <source>
        <dbReference type="ARBA" id="ARBA00075535"/>
    </source>
</evidence>
<dbReference type="PROSITE" id="PS50908">
    <property type="entry name" value="RWD"/>
    <property type="match status" value="1"/>
</dbReference>
<evidence type="ECO:0000256" key="13">
    <source>
        <dbReference type="ARBA" id="ARBA00022771"/>
    </source>
</evidence>
<dbReference type="EC" id="2.3.2.27" evidence="7"/>
<dbReference type="InterPro" id="IPR040706">
    <property type="entry name" value="Zf-MYST"/>
</dbReference>
<keyword evidence="22" id="KW-0012">Acyltransferase</keyword>
<dbReference type="PROSITE" id="PS50089">
    <property type="entry name" value="ZF_RING_2"/>
    <property type="match status" value="1"/>
</dbReference>
<feature type="domain" description="RWD" evidence="39">
    <location>
        <begin position="9"/>
        <end position="117"/>
    </location>
</feature>
<dbReference type="Proteomes" id="UP000438429">
    <property type="component" value="Unassembled WGS sequence"/>
</dbReference>
<dbReference type="Gene3D" id="3.30.60.60">
    <property type="entry name" value="N-acetyl transferase-like"/>
    <property type="match status" value="1"/>
</dbReference>
<evidence type="ECO:0000256" key="9">
    <source>
        <dbReference type="ARBA" id="ARBA00022490"/>
    </source>
</evidence>
<keyword evidence="14" id="KW-0833">Ubl conjugation pathway</keyword>
<dbReference type="SMART" id="SM00298">
    <property type="entry name" value="CHROMO"/>
    <property type="match status" value="1"/>
</dbReference>
<evidence type="ECO:0000256" key="24">
    <source>
        <dbReference type="ARBA" id="ARBA00048940"/>
    </source>
</evidence>
<dbReference type="AlphaFoldDB" id="A0A6A4SSS0"/>
<dbReference type="GO" id="GO:0044545">
    <property type="term" value="C:NSL complex"/>
    <property type="evidence" value="ECO:0007669"/>
    <property type="project" value="UniProtKB-ARBA"/>
</dbReference>
<dbReference type="Pfam" id="PF11717">
    <property type="entry name" value="Tudor-knot"/>
    <property type="match status" value="1"/>
</dbReference>
<dbReference type="FunFam" id="3.10.110.10:FF:000052">
    <property type="entry name" value="Putative e3 ubiquitin-protein ligase rnf25"/>
    <property type="match status" value="1"/>
</dbReference>
<evidence type="ECO:0000256" key="35">
    <source>
        <dbReference type="PIRSR" id="PIRSR602717-51"/>
    </source>
</evidence>
<dbReference type="PANTHER" id="PTHR13198">
    <property type="entry name" value="RING FINGER PROTEIN 25"/>
    <property type="match status" value="1"/>
</dbReference>
<evidence type="ECO:0000256" key="28">
    <source>
        <dbReference type="ARBA" id="ARBA00067354"/>
    </source>
</evidence>
<proteinExistence type="inferred from homology"/>
<evidence type="ECO:0000256" key="4">
    <source>
        <dbReference type="ARBA" id="ARBA00004496"/>
    </source>
</evidence>
<evidence type="ECO:0000256" key="23">
    <source>
        <dbReference type="ARBA" id="ARBA00047787"/>
    </source>
</evidence>
<sequence>MAAECDLMSEIEVLQSIYLDELQVNRREDGCWQVSLVLYPSTAQDSFSQFVRLTLSLTLDQQYPSSAPVISIHNPRGLSDDKLSSVRKCLQSEAQSSLGSPVLYQLIEKAKEILTESNIPHGNCVICLYGFKEGETFTKTSCYHYFHSHCLGRYARHSEQELRQREKELEEDKTRDWTHSQELMVVVCPVCREALSYDVDQLLSSPAPQLPELDESTIGSKFQQKWVELRKLLERQRSRGGIIDPELESNRFLIHINEAPSVTENENLDVDDISSGPPVPSAPAHVMSDRAGGGAGPFVLGPSHCRGSGQGRRRQHQARGPWRGGRSRPQRGRAAVVTEQLHKLSLSSGCSERPAEVRAPGDVALGREAEHLEEQIPPDGRPLYKSGLETDGDGESRRHLVCFVVEDQPLSLSLSLRRVVLFETAEVMTGGNEFHKSYNNDDNKESECGMDVDMDSSHMDSERGELDTSIPAACSSNGSGGEEDEAEAVDRARQAGGCSSQHAPGGGGLGGREQEVSVEIGETYLCQRADKTWHTAEVIQSRLNEQEGREEFYVHYVGFNRRLDEWVGKARLALTKTVKDAVRKSTEIGGVGDLGEQPERKITRNQKRKHDEINHVQKTYAEMDPTTAALEKEHEAITKVKYVDKIQIGNFEIDAWYFSPFPEDYGKQPKLWICEYCLKYMKFEKTFRHHLSHCQWKQPSGKEIYRRSNISVFEVDGRDHKEKESPDGNNVACILTLPPYQRRGYGKFLIAFSYELSKLESSVGSPEKPLSDLGKLSYRSYWSWVLLEILRDFRGTLQMTSITQSDIISTLQSLNMVKYWKGQHVICVTPKLVEEHLKSAQYKKPPITGECPRDIISP</sequence>
<dbReference type="InterPro" id="IPR016181">
    <property type="entry name" value="Acyl_CoA_acyltransferase"/>
</dbReference>
<comment type="catalytic activity">
    <reaction evidence="23">
        <text>L-lysyl-[protein] + acetyl-CoA = N(6)-acetyl-L-lysyl-[protein] + CoA + H(+)</text>
        <dbReference type="Rhea" id="RHEA:45948"/>
        <dbReference type="Rhea" id="RHEA-COMP:9752"/>
        <dbReference type="Rhea" id="RHEA-COMP:10731"/>
        <dbReference type="ChEBI" id="CHEBI:15378"/>
        <dbReference type="ChEBI" id="CHEBI:29969"/>
        <dbReference type="ChEBI" id="CHEBI:57287"/>
        <dbReference type="ChEBI" id="CHEBI:57288"/>
        <dbReference type="ChEBI" id="CHEBI:61930"/>
    </reaction>
    <physiologicalReaction direction="left-to-right" evidence="23">
        <dbReference type="Rhea" id="RHEA:45949"/>
    </physiologicalReaction>
</comment>
<dbReference type="InterPro" id="IPR025995">
    <property type="entry name" value="Tudor-knot"/>
</dbReference>
<dbReference type="GO" id="GO:0030097">
    <property type="term" value="P:hemopoiesis"/>
    <property type="evidence" value="ECO:0007669"/>
    <property type="project" value="UniProtKB-ARBA"/>
</dbReference>
<feature type="domain" description="RING-type" evidence="38">
    <location>
        <begin position="124"/>
        <end position="192"/>
    </location>
</feature>
<evidence type="ECO:0000256" key="10">
    <source>
        <dbReference type="ARBA" id="ARBA00022553"/>
    </source>
</evidence>
<evidence type="ECO:0000256" key="15">
    <source>
        <dbReference type="ARBA" id="ARBA00022833"/>
    </source>
</evidence>
<keyword evidence="21" id="KW-0804">Transcription</keyword>
<keyword evidence="20" id="KW-0010">Activator</keyword>
<comment type="similarity">
    <text evidence="26">Belongs to the RNF25 family.</text>
</comment>
<dbReference type="Gene3D" id="1.10.10.10">
    <property type="entry name" value="Winged helix-like DNA-binding domain superfamily/Winged helix DNA-binding domain"/>
    <property type="match status" value="1"/>
</dbReference>
<evidence type="ECO:0000256" key="21">
    <source>
        <dbReference type="ARBA" id="ARBA00023163"/>
    </source>
</evidence>
<evidence type="ECO:0000259" key="39">
    <source>
        <dbReference type="PROSITE" id="PS50908"/>
    </source>
</evidence>
<comment type="catalytic activity">
    <reaction evidence="24">
        <text>L-lysyl-[histone] + acetyl-CoA = N(6)-acetyl-L-lysyl-[histone] + CoA + H(+)</text>
        <dbReference type="Rhea" id="RHEA:21992"/>
        <dbReference type="Rhea" id="RHEA-COMP:9845"/>
        <dbReference type="Rhea" id="RHEA-COMP:11338"/>
        <dbReference type="ChEBI" id="CHEBI:15378"/>
        <dbReference type="ChEBI" id="CHEBI:29969"/>
        <dbReference type="ChEBI" id="CHEBI:57287"/>
        <dbReference type="ChEBI" id="CHEBI:57288"/>
        <dbReference type="ChEBI" id="CHEBI:61930"/>
        <dbReference type="EC" id="2.3.1.48"/>
    </reaction>
    <physiologicalReaction direction="left-to-right" evidence="24">
        <dbReference type="Rhea" id="RHEA:21993"/>
    </physiologicalReaction>
</comment>
<comment type="caution">
    <text evidence="41">The sequence shown here is derived from an EMBL/GenBank/DDBJ whole genome shotgun (WGS) entry which is preliminary data.</text>
</comment>
<keyword evidence="13 36" id="KW-0863">Zinc-finger</keyword>
<dbReference type="SUPFAM" id="SSF54495">
    <property type="entry name" value="UBC-like"/>
    <property type="match status" value="1"/>
</dbReference>
<dbReference type="FunFam" id="3.30.60.60:FF:000001">
    <property type="entry name" value="Histone acetyltransferase"/>
    <property type="match status" value="1"/>
</dbReference>
<comment type="catalytic activity">
    <reaction evidence="1">
        <text>S-ubiquitinyl-[E2 ubiquitin-conjugating enzyme]-L-cysteine + [acceptor protein]-L-lysine = [E2 ubiquitin-conjugating enzyme]-L-cysteine + N(6)-ubiquitinyl-[acceptor protein]-L-lysine.</text>
        <dbReference type="EC" id="2.3.2.27"/>
    </reaction>
</comment>
<evidence type="ECO:0000256" key="7">
    <source>
        <dbReference type="ARBA" id="ARBA00012483"/>
    </source>
</evidence>
<dbReference type="InterPro" id="IPR006575">
    <property type="entry name" value="RWD_dom"/>
</dbReference>
<dbReference type="Pfam" id="PF17123">
    <property type="entry name" value="zf-RING_11"/>
    <property type="match status" value="1"/>
</dbReference>
<keyword evidence="16" id="KW-0156">Chromatin regulator</keyword>
<evidence type="ECO:0000256" key="16">
    <source>
        <dbReference type="ARBA" id="ARBA00022853"/>
    </source>
</evidence>
<dbReference type="FunFam" id="1.10.10.10:FF:000022">
    <property type="entry name" value="Histone acetyltransferase"/>
    <property type="match status" value="1"/>
</dbReference>
<dbReference type="SUPFAM" id="SSF55729">
    <property type="entry name" value="Acyl-CoA N-acyltransferases (Nat)"/>
    <property type="match status" value="1"/>
</dbReference>
<evidence type="ECO:0000256" key="12">
    <source>
        <dbReference type="ARBA" id="ARBA00022723"/>
    </source>
</evidence>
<dbReference type="EMBL" id="VEVO01000013">
    <property type="protein sequence ID" value="KAF0033192.1"/>
    <property type="molecule type" value="Genomic_DNA"/>
</dbReference>
<keyword evidence="10" id="KW-0597">Phosphoprotein</keyword>
<evidence type="ECO:0000256" key="37">
    <source>
        <dbReference type="SAM" id="MobiDB-lite"/>
    </source>
</evidence>
<evidence type="ECO:0000256" key="20">
    <source>
        <dbReference type="ARBA" id="ARBA00023159"/>
    </source>
</evidence>
<dbReference type="FunFam" id="3.30.40.10:FF:000215">
    <property type="entry name" value="E3 ubiquitin-protein ligase RNF25"/>
    <property type="match status" value="1"/>
</dbReference>
<dbReference type="PANTHER" id="PTHR13198:SF4">
    <property type="entry name" value="E3 UBIQUITIN-PROTEIN LIGASE RNF25"/>
    <property type="match status" value="1"/>
</dbReference>
<evidence type="ECO:0000256" key="32">
    <source>
        <dbReference type="ARBA" id="ARBA00081318"/>
    </source>
</evidence>
<dbReference type="GO" id="GO:1903108">
    <property type="term" value="P:regulation of mitochondrial transcription"/>
    <property type="evidence" value="ECO:0007669"/>
    <property type="project" value="UniProtKB-ARBA"/>
</dbReference>
<evidence type="ECO:0000313" key="42">
    <source>
        <dbReference type="Proteomes" id="UP000438429"/>
    </source>
</evidence>
<keyword evidence="9" id="KW-0963">Cytoplasm</keyword>
<evidence type="ECO:0000256" key="26">
    <source>
        <dbReference type="ARBA" id="ARBA00060737"/>
    </source>
</evidence>
<dbReference type="InterPro" id="IPR000953">
    <property type="entry name" value="Chromo/chromo_shadow_dom"/>
</dbReference>
<dbReference type="Gene3D" id="2.30.30.140">
    <property type="match status" value="1"/>
</dbReference>
<evidence type="ECO:0000256" key="33">
    <source>
        <dbReference type="ARBA" id="ARBA00081818"/>
    </source>
</evidence>
<dbReference type="InterPro" id="IPR002717">
    <property type="entry name" value="HAT_MYST-type"/>
</dbReference>
<keyword evidence="15" id="KW-0862">Zinc</keyword>
<dbReference type="Pfam" id="PF01853">
    <property type="entry name" value="MOZ_SAS"/>
    <property type="match status" value="1"/>
</dbReference>
<dbReference type="GO" id="GO:0045893">
    <property type="term" value="P:positive regulation of DNA-templated transcription"/>
    <property type="evidence" value="ECO:0007669"/>
    <property type="project" value="UniProtKB-ARBA"/>
</dbReference>